<dbReference type="Gene3D" id="3.50.50.60">
    <property type="entry name" value="FAD/NAD(P)-binding domain"/>
    <property type="match status" value="1"/>
</dbReference>
<keyword evidence="5" id="KW-1185">Reference proteome</keyword>
<feature type="transmembrane region" description="Helical" evidence="2">
    <location>
        <begin position="6"/>
        <end position="23"/>
    </location>
</feature>
<name>A0ABR6ZN14_9BURK</name>
<dbReference type="PANTHER" id="PTHR13847:SF287">
    <property type="entry name" value="FAD-DEPENDENT OXIDOREDUCTASE DOMAIN-CONTAINING PROTEIN 1"/>
    <property type="match status" value="1"/>
</dbReference>
<dbReference type="PANTHER" id="PTHR13847">
    <property type="entry name" value="SARCOSINE DEHYDROGENASE-RELATED"/>
    <property type="match status" value="1"/>
</dbReference>
<reference evidence="4 5" key="1">
    <citation type="submission" date="2020-08" db="EMBL/GenBank/DDBJ databases">
        <title>Novel species isolated from subtropical streams in China.</title>
        <authorList>
            <person name="Lu H."/>
        </authorList>
    </citation>
    <scope>NUCLEOTIDE SEQUENCE [LARGE SCALE GENOMIC DNA]</scope>
    <source>
        <strain evidence="4 5">CY18W</strain>
    </source>
</reference>
<evidence type="ECO:0000256" key="2">
    <source>
        <dbReference type="SAM" id="Phobius"/>
    </source>
</evidence>
<dbReference type="InterPro" id="IPR036188">
    <property type="entry name" value="FAD/NAD-bd_sf"/>
</dbReference>
<dbReference type="RefSeq" id="WP_186946049.1">
    <property type="nucleotide sequence ID" value="NZ_JACOGF010000002.1"/>
</dbReference>
<gene>
    <name evidence="4" type="ORF">H8L32_04950</name>
</gene>
<keyword evidence="1" id="KW-0560">Oxidoreductase</keyword>
<dbReference type="InterPro" id="IPR006076">
    <property type="entry name" value="FAD-dep_OxRdtase"/>
</dbReference>
<protein>
    <submittedName>
        <fullName evidence="4">FAD-binding oxidoreductase</fullName>
    </submittedName>
</protein>
<keyword evidence="2" id="KW-0472">Membrane</keyword>
<keyword evidence="2" id="KW-0812">Transmembrane</keyword>
<dbReference type="Pfam" id="PF01266">
    <property type="entry name" value="DAO"/>
    <property type="match status" value="1"/>
</dbReference>
<keyword evidence="2" id="KW-1133">Transmembrane helix</keyword>
<proteinExistence type="predicted"/>
<organism evidence="4 5">
    <name type="scientific">Undibacterium hunanense</name>
    <dbReference type="NCBI Taxonomy" id="2762292"/>
    <lineage>
        <taxon>Bacteria</taxon>
        <taxon>Pseudomonadati</taxon>
        <taxon>Pseudomonadota</taxon>
        <taxon>Betaproteobacteria</taxon>
        <taxon>Burkholderiales</taxon>
        <taxon>Oxalobacteraceae</taxon>
        <taxon>Undibacterium</taxon>
    </lineage>
</organism>
<dbReference type="SUPFAM" id="SSF51905">
    <property type="entry name" value="FAD/NAD(P)-binding domain"/>
    <property type="match status" value="1"/>
</dbReference>
<dbReference type="Gene3D" id="3.30.9.10">
    <property type="entry name" value="D-Amino Acid Oxidase, subunit A, domain 2"/>
    <property type="match status" value="1"/>
</dbReference>
<accession>A0ABR6ZN14</accession>
<dbReference type="Proteomes" id="UP000650424">
    <property type="component" value="Unassembled WGS sequence"/>
</dbReference>
<evidence type="ECO:0000313" key="4">
    <source>
        <dbReference type="EMBL" id="MBC3916815.1"/>
    </source>
</evidence>
<comment type="caution">
    <text evidence="4">The sequence shown here is derived from an EMBL/GenBank/DDBJ whole genome shotgun (WGS) entry which is preliminary data.</text>
</comment>
<feature type="domain" description="FAD dependent oxidoreductase" evidence="3">
    <location>
        <begin position="5"/>
        <end position="357"/>
    </location>
</feature>
<evidence type="ECO:0000259" key="3">
    <source>
        <dbReference type="Pfam" id="PF01266"/>
    </source>
</evidence>
<evidence type="ECO:0000313" key="5">
    <source>
        <dbReference type="Proteomes" id="UP000650424"/>
    </source>
</evidence>
<dbReference type="EMBL" id="JACOGF010000002">
    <property type="protein sequence ID" value="MBC3916815.1"/>
    <property type="molecule type" value="Genomic_DNA"/>
</dbReference>
<evidence type="ECO:0000256" key="1">
    <source>
        <dbReference type="ARBA" id="ARBA00023002"/>
    </source>
</evidence>
<sequence>MNNRHVVIVGGGVIGSAVAYFVAAHPRFQGRITVLERDPTYTHASSALSASSIRQQFSTPLNIQMSQFGITFLRELHQHLAVDGEVPELGLTEQGYLYLATAAGATTLRENHQIQKAEQVDVALLDPDALQRRFPWLNIDDLAVGSLGLSGEGWFDGYALLMAFRRKARSLGVNYIQADALGFEQGHGKVQGVRLRDGSVIPCDVAVNAAGAWARPLLTGTGFDLPVVGRRRTVFVVSSPAQTPACPLIIDPSGLWLRPEGQQWICGLPPEDDPDDAPLEADYGQFDTVWQIMANRVPAFEALRMQRAWAGYYEYNVFDQNAVIGTHPQLSNVILANGFSGHGMQHAPAAGRGIAELLVDGAYSSLDLSPLSAQRLLDGRPLLEKNVI</sequence>